<dbReference type="GO" id="GO:0006508">
    <property type="term" value="P:proteolysis"/>
    <property type="evidence" value="ECO:0007669"/>
    <property type="project" value="UniProtKB-KW"/>
</dbReference>
<gene>
    <name evidence="1" type="ORF">ENR47_00270</name>
</gene>
<evidence type="ECO:0000313" key="1">
    <source>
        <dbReference type="EMBL" id="HGW92707.1"/>
    </source>
</evidence>
<dbReference type="SUPFAM" id="SSF50630">
    <property type="entry name" value="Acid proteases"/>
    <property type="match status" value="1"/>
</dbReference>
<dbReference type="AlphaFoldDB" id="A0A832H032"/>
<keyword evidence="1" id="KW-0645">Protease</keyword>
<dbReference type="EMBL" id="DSRD01000017">
    <property type="protein sequence ID" value="HGW92707.1"/>
    <property type="molecule type" value="Genomic_DNA"/>
</dbReference>
<reference evidence="1" key="1">
    <citation type="journal article" date="2020" name="mSystems">
        <title>Genome- and Community-Level Interaction Insights into Carbon Utilization and Element Cycling Functions of Hydrothermarchaeota in Hydrothermal Sediment.</title>
        <authorList>
            <person name="Zhou Z."/>
            <person name="Liu Y."/>
            <person name="Xu W."/>
            <person name="Pan J."/>
            <person name="Luo Z.H."/>
            <person name="Li M."/>
        </authorList>
    </citation>
    <scope>NUCLEOTIDE SEQUENCE [LARGE SCALE GENOMIC DNA]</scope>
    <source>
        <strain evidence="1">SpSt-402</strain>
    </source>
</reference>
<proteinExistence type="predicted"/>
<organism evidence="1">
    <name type="scientific">Oscillatoriales cyanobacterium SpSt-402</name>
    <dbReference type="NCBI Taxonomy" id="2282168"/>
    <lineage>
        <taxon>Bacteria</taxon>
        <taxon>Bacillati</taxon>
        <taxon>Cyanobacteriota</taxon>
        <taxon>Cyanophyceae</taxon>
        <taxon>Oscillatoriophycideae</taxon>
        <taxon>Oscillatoriales</taxon>
    </lineage>
</organism>
<comment type="caution">
    <text evidence="1">The sequence shown here is derived from an EMBL/GenBank/DDBJ whole genome shotgun (WGS) entry which is preliminary data.</text>
</comment>
<accession>A0A832H032</accession>
<dbReference type="InterPro" id="IPR021109">
    <property type="entry name" value="Peptidase_aspartic_dom_sf"/>
</dbReference>
<dbReference type="GO" id="GO:0008233">
    <property type="term" value="F:peptidase activity"/>
    <property type="evidence" value="ECO:0007669"/>
    <property type="project" value="UniProtKB-KW"/>
</dbReference>
<dbReference type="Gene3D" id="2.40.70.10">
    <property type="entry name" value="Acid Proteases"/>
    <property type="match status" value="1"/>
</dbReference>
<name>A0A832H032_9CYAN</name>
<protein>
    <submittedName>
        <fullName evidence="1">Clan AA aspartic protease</fullName>
    </submittedName>
</protein>
<keyword evidence="1" id="KW-0378">Hydrolase</keyword>
<dbReference type="Pfam" id="PF13650">
    <property type="entry name" value="Asp_protease_2"/>
    <property type="match status" value="1"/>
</dbReference>
<sequence>MDKQEATMGAIRVSVKLTNAIDEALVSRGSLAPQHLRTVEAPGLVDTGALTLVIPPALVEQLGLRIRGQQIARYANGYEEAIGVTEPIIIEVAGRSTVDEALVVGDEILIGQVILEKLDLLADYRNQQLIPNPANPDYPVAVIK</sequence>